<evidence type="ECO:0000256" key="1">
    <source>
        <dbReference type="SAM" id="SignalP"/>
    </source>
</evidence>
<evidence type="ECO:0000313" key="4">
    <source>
        <dbReference type="EMBL" id="MBT0767690.1"/>
    </source>
</evidence>
<reference evidence="4 5" key="1">
    <citation type="submission" date="2021-05" db="EMBL/GenBank/DDBJ databases">
        <title>Kineosporia and Streptomyces sp. nov. two new marine actinobacteria isolated from Coral.</title>
        <authorList>
            <person name="Buangrab K."/>
            <person name="Sutthacheep M."/>
            <person name="Yeemin T."/>
            <person name="Harunari E."/>
            <person name="Igarashi Y."/>
            <person name="Kanchanasin P."/>
            <person name="Tanasupawat S."/>
            <person name="Phongsopitanun W."/>
        </authorList>
    </citation>
    <scope>NUCLEOTIDE SEQUENCE [LARGE SCALE GENOMIC DNA]</scope>
    <source>
        <strain evidence="4 5">J2-2</strain>
    </source>
</reference>
<feature type="chain" id="PRO_5046465006" evidence="1">
    <location>
        <begin position="28"/>
        <end position="465"/>
    </location>
</feature>
<keyword evidence="5" id="KW-1185">Reference proteome</keyword>
<dbReference type="InterPro" id="IPR032267">
    <property type="entry name" value="DUF4832"/>
</dbReference>
<feature type="domain" description="DUF4832" evidence="2">
    <location>
        <begin position="250"/>
        <end position="444"/>
    </location>
</feature>
<dbReference type="EMBL" id="JAHBAY010000001">
    <property type="protein sequence ID" value="MBT0767690.1"/>
    <property type="molecule type" value="Genomic_DNA"/>
</dbReference>
<dbReference type="Pfam" id="PF16173">
    <property type="entry name" value="DUF4874"/>
    <property type="match status" value="1"/>
</dbReference>
<gene>
    <name evidence="4" type="ORF">KIH74_02060</name>
</gene>
<evidence type="ECO:0000313" key="5">
    <source>
        <dbReference type="Proteomes" id="UP001197247"/>
    </source>
</evidence>
<keyword evidence="1" id="KW-0732">Signal</keyword>
<dbReference type="InterPro" id="IPR032379">
    <property type="entry name" value="DUF4874"/>
</dbReference>
<evidence type="ECO:0000259" key="3">
    <source>
        <dbReference type="Pfam" id="PF16173"/>
    </source>
</evidence>
<feature type="domain" description="DUF4874" evidence="3">
    <location>
        <begin position="44"/>
        <end position="224"/>
    </location>
</feature>
<proteinExistence type="predicted"/>
<dbReference type="Pfam" id="PF16116">
    <property type="entry name" value="DUF4832"/>
    <property type="match status" value="1"/>
</dbReference>
<dbReference type="RefSeq" id="WP_214153826.1">
    <property type="nucleotide sequence ID" value="NZ_JAHBAY010000001.1"/>
</dbReference>
<organism evidence="4 5">
    <name type="scientific">Kineosporia corallincola</name>
    <dbReference type="NCBI Taxonomy" id="2835133"/>
    <lineage>
        <taxon>Bacteria</taxon>
        <taxon>Bacillati</taxon>
        <taxon>Actinomycetota</taxon>
        <taxon>Actinomycetes</taxon>
        <taxon>Kineosporiales</taxon>
        <taxon>Kineosporiaceae</taxon>
        <taxon>Kineosporia</taxon>
    </lineage>
</organism>
<name>A0ABS5T9D7_9ACTN</name>
<dbReference type="Proteomes" id="UP001197247">
    <property type="component" value="Unassembled WGS sequence"/>
</dbReference>
<sequence>MRYTKRVLAGAVAGLVLCGGLAVSASAGEPTTVSYTASEAVIANPERGFYHHTETHYRADGSGYTPLDAETLAGYREEGVTQILRVFYLEKFAADDTLDEAYLKLVRADLETARAAGVSVIVRFAYAQGGDYPYTAPYGDAPLDTVLAHIALLKPVFHDYADVIALVQQGFIGLWGEGYYTDHFAADPSDPGTLTQADWDRRNAVLKALLAAVPDERMVAVRTMFAKQQYLDSDAALTAGQAYDGSDAARIGHHNDCFLASADDYGTFLSDPITLDQEYLEADSAYLPVGGETCGVNAPRSEWASASAEMARYHYSYLNRDYHADVLNSWGEDGLDETAKELGYRFVMTSSDVDGATVSLGVRNDGWAAPYNPRTARLVLKDGENSYTVGFDADADVRTWAAGESVALTATVHDVPAGTYDVYLAIPADGEAADNPLFAIRTANEGTWDAESGLNDLGQTVTVSQ</sequence>
<accession>A0ABS5T9D7</accession>
<evidence type="ECO:0000259" key="2">
    <source>
        <dbReference type="Pfam" id="PF16116"/>
    </source>
</evidence>
<protein>
    <submittedName>
        <fullName evidence="4">DUF4832 domain-containing protein</fullName>
    </submittedName>
</protein>
<comment type="caution">
    <text evidence="4">The sequence shown here is derived from an EMBL/GenBank/DDBJ whole genome shotgun (WGS) entry which is preliminary data.</text>
</comment>
<feature type="signal peptide" evidence="1">
    <location>
        <begin position="1"/>
        <end position="27"/>
    </location>
</feature>